<evidence type="ECO:0000256" key="5">
    <source>
        <dbReference type="SAM" id="Phobius"/>
    </source>
</evidence>
<dbReference type="Gene3D" id="2.60.40.740">
    <property type="match status" value="1"/>
</dbReference>
<gene>
    <name evidence="8" type="ORF">J4H92_07085</name>
</gene>
<dbReference type="InterPro" id="IPR019931">
    <property type="entry name" value="LPXTG_anchor"/>
</dbReference>
<dbReference type="GO" id="GO:0005975">
    <property type="term" value="P:carbohydrate metabolic process"/>
    <property type="evidence" value="ECO:0007669"/>
    <property type="project" value="UniProtKB-ARBA"/>
</dbReference>
<keyword evidence="9" id="KW-1185">Reference proteome</keyword>
<dbReference type="InterPro" id="IPR026466">
    <property type="entry name" value="Fim_isopep_form_D2_dom"/>
</dbReference>
<dbReference type="RefSeq" id="WP_208097476.1">
    <property type="nucleotide sequence ID" value="NZ_JAGDYM010000007.1"/>
</dbReference>
<keyword evidence="5" id="KW-1133">Transmembrane helix</keyword>
<proteinExistence type="predicted"/>
<dbReference type="PROSITE" id="PS51318">
    <property type="entry name" value="TAT"/>
    <property type="match status" value="1"/>
</dbReference>
<evidence type="ECO:0000256" key="6">
    <source>
        <dbReference type="SAM" id="SignalP"/>
    </source>
</evidence>
<dbReference type="Gene3D" id="2.60.40.10">
    <property type="entry name" value="Immunoglobulins"/>
    <property type="match status" value="2"/>
</dbReference>
<keyword evidence="4" id="KW-0572">Peptidoglycan-anchor</keyword>
<keyword evidence="3 6" id="KW-0732">Signal</keyword>
<keyword evidence="5" id="KW-0472">Membrane</keyword>
<dbReference type="Pfam" id="PF00746">
    <property type="entry name" value="Gram_pos_anchor"/>
    <property type="match status" value="1"/>
</dbReference>
<keyword evidence="2" id="KW-0964">Secreted</keyword>
<protein>
    <submittedName>
        <fullName evidence="8">SpaH/EbpB family LPXTG-anchored major pilin</fullName>
    </submittedName>
</protein>
<dbReference type="InterPro" id="IPR041033">
    <property type="entry name" value="SpaA_PFL_dom_1"/>
</dbReference>
<comment type="caution">
    <text evidence="8">The sequence shown here is derived from an EMBL/GenBank/DDBJ whole genome shotgun (WGS) entry which is preliminary data.</text>
</comment>
<evidence type="ECO:0000313" key="8">
    <source>
        <dbReference type="EMBL" id="MBO1901717.1"/>
    </source>
</evidence>
<keyword evidence="5" id="KW-0812">Transmembrane</keyword>
<feature type="signal peptide" evidence="6">
    <location>
        <begin position="1"/>
        <end position="32"/>
    </location>
</feature>
<feature type="chain" id="PRO_5036944684" evidence="6">
    <location>
        <begin position="33"/>
        <end position="502"/>
    </location>
</feature>
<dbReference type="Proteomes" id="UP000664382">
    <property type="component" value="Unassembled WGS sequence"/>
</dbReference>
<evidence type="ECO:0000256" key="2">
    <source>
        <dbReference type="ARBA" id="ARBA00022525"/>
    </source>
</evidence>
<dbReference type="NCBIfam" id="TIGR01167">
    <property type="entry name" value="LPXTG_anchor"/>
    <property type="match status" value="1"/>
</dbReference>
<dbReference type="InterPro" id="IPR048052">
    <property type="entry name" value="FM1-like"/>
</dbReference>
<dbReference type="NCBIfam" id="TIGR04226">
    <property type="entry name" value="RrgB_K2N_iso_D2"/>
    <property type="match status" value="1"/>
</dbReference>
<dbReference type="NCBIfam" id="NF033902">
    <property type="entry name" value="iso_D2_wall_anc"/>
    <property type="match status" value="1"/>
</dbReference>
<feature type="domain" description="Gram-positive cocci surface proteins LPxTG" evidence="7">
    <location>
        <begin position="465"/>
        <end position="502"/>
    </location>
</feature>
<dbReference type="InterPro" id="IPR013783">
    <property type="entry name" value="Ig-like_fold"/>
</dbReference>
<dbReference type="EMBL" id="JAGDYM010000007">
    <property type="protein sequence ID" value="MBO1901717.1"/>
    <property type="molecule type" value="Genomic_DNA"/>
</dbReference>
<dbReference type="Pfam" id="PF16555">
    <property type="entry name" value="GramPos_pilinD1"/>
    <property type="match status" value="1"/>
</dbReference>
<name>A0A939MNA8_9MICO</name>
<feature type="transmembrane region" description="Helical" evidence="5">
    <location>
        <begin position="473"/>
        <end position="491"/>
    </location>
</feature>
<evidence type="ECO:0000256" key="4">
    <source>
        <dbReference type="ARBA" id="ARBA00023088"/>
    </source>
</evidence>
<accession>A0A939MNA8</accession>
<dbReference type="InterPro" id="IPR006311">
    <property type="entry name" value="TAT_signal"/>
</dbReference>
<dbReference type="InterPro" id="IPR032364">
    <property type="entry name" value="GramPos_pilinD1_N"/>
</dbReference>
<sequence length="502" mass="50780">MNTHKKQRGLLVSLGALATAAALALGGAAAQAAPPNPPASTNVVITKVTNPGGTLAVGDGTQETVTGGLPGATFQLTLIANTAAGGSSSTLTNAGLLAAQGRSLDSGGALVGGTESTTALTLGPTGANGATASTSVPAGQYVVREIDVPAGQTKSAPFLLTLPLTNPDDGAEWLSTVYAYPKAANVTATKSVDEGTARVVGENIEWEILTDAPQFAQNQPLTGYVITDQLDSRLALVGDPAVRFVDNAIHAANPLVKDTDYTVAASGGLVTITFLSPGLAKLQSVGSATPTTKLSVKLTTAVSATVAPLTGAITNDAKVTINNENEIDTNDAEIVYGDLVLSKVGQSGSTKTPLNGAKFKLYRTAADATSGTGAISIDGVSEWTTQTVGGVDGRIVISGLLRSDFVDGGLTTTPADFRSFYLVETEAPAGHQLVPGPIEVQVVLEGGSPKVWEIADVETEGGFELPLTGGTGTLILTIGGIAILAIVLLVARRRRTAEASAE</sequence>
<evidence type="ECO:0000256" key="3">
    <source>
        <dbReference type="ARBA" id="ARBA00022729"/>
    </source>
</evidence>
<dbReference type="AlphaFoldDB" id="A0A939MNA8"/>
<keyword evidence="1" id="KW-0134">Cell wall</keyword>
<organism evidence="8 9">
    <name type="scientific">Leucobacter weissii</name>
    <dbReference type="NCBI Taxonomy" id="1983706"/>
    <lineage>
        <taxon>Bacteria</taxon>
        <taxon>Bacillati</taxon>
        <taxon>Actinomycetota</taxon>
        <taxon>Actinomycetes</taxon>
        <taxon>Micrococcales</taxon>
        <taxon>Microbacteriaceae</taxon>
        <taxon>Leucobacter</taxon>
    </lineage>
</organism>
<evidence type="ECO:0000259" key="7">
    <source>
        <dbReference type="PROSITE" id="PS50847"/>
    </source>
</evidence>
<dbReference type="Pfam" id="PF17802">
    <property type="entry name" value="SpaA"/>
    <property type="match status" value="1"/>
</dbReference>
<evidence type="ECO:0000313" key="9">
    <source>
        <dbReference type="Proteomes" id="UP000664382"/>
    </source>
</evidence>
<dbReference type="PROSITE" id="PS50847">
    <property type="entry name" value="GRAM_POS_ANCHORING"/>
    <property type="match status" value="1"/>
</dbReference>
<evidence type="ECO:0000256" key="1">
    <source>
        <dbReference type="ARBA" id="ARBA00022512"/>
    </source>
</evidence>
<reference evidence="8" key="1">
    <citation type="submission" date="2021-03" db="EMBL/GenBank/DDBJ databases">
        <title>Leucobacter chromiisoli sp. nov., isolated from chromium-containing soil of chemical plant.</title>
        <authorList>
            <person name="Xu Z."/>
        </authorList>
    </citation>
    <scope>NUCLEOTIDE SEQUENCE</scope>
    <source>
        <strain evidence="8">S27</strain>
    </source>
</reference>